<gene>
    <name evidence="7" type="ORF">MCOR_54232</name>
</gene>
<feature type="transmembrane region" description="Helical" evidence="6">
    <location>
        <begin position="315"/>
        <end position="333"/>
    </location>
</feature>
<organism evidence="7 8">
    <name type="scientific">Mytilus coruscus</name>
    <name type="common">Sea mussel</name>
    <dbReference type="NCBI Taxonomy" id="42192"/>
    <lineage>
        <taxon>Eukaryota</taxon>
        <taxon>Metazoa</taxon>
        <taxon>Spiralia</taxon>
        <taxon>Lophotrochozoa</taxon>
        <taxon>Mollusca</taxon>
        <taxon>Bivalvia</taxon>
        <taxon>Autobranchia</taxon>
        <taxon>Pteriomorphia</taxon>
        <taxon>Mytilida</taxon>
        <taxon>Mytiloidea</taxon>
        <taxon>Mytilidae</taxon>
        <taxon>Mytilinae</taxon>
        <taxon>Mytilus</taxon>
    </lineage>
</organism>
<dbReference type="GO" id="GO:0022857">
    <property type="term" value="F:transmembrane transporter activity"/>
    <property type="evidence" value="ECO:0007669"/>
    <property type="project" value="UniProtKB-UniRule"/>
</dbReference>
<feature type="transmembrane region" description="Helical" evidence="6">
    <location>
        <begin position="539"/>
        <end position="560"/>
    </location>
</feature>
<keyword evidence="4 6" id="KW-1133">Transmembrane helix</keyword>
<dbReference type="OrthoDB" id="420519at2759"/>
<dbReference type="Pfam" id="PF04515">
    <property type="entry name" value="Choline_transpo"/>
    <property type="match status" value="1"/>
</dbReference>
<evidence type="ECO:0000256" key="3">
    <source>
        <dbReference type="ARBA" id="ARBA00022692"/>
    </source>
</evidence>
<evidence type="ECO:0000313" key="7">
    <source>
        <dbReference type="EMBL" id="CAC5422166.1"/>
    </source>
</evidence>
<feature type="transmembrane region" description="Helical" evidence="6">
    <location>
        <begin position="237"/>
        <end position="260"/>
    </location>
</feature>
<keyword evidence="5 6" id="KW-0472">Membrane</keyword>
<dbReference type="InterPro" id="IPR007603">
    <property type="entry name" value="Choline_transptr-like"/>
</dbReference>
<evidence type="ECO:0000256" key="4">
    <source>
        <dbReference type="ARBA" id="ARBA00022989"/>
    </source>
</evidence>
<protein>
    <recommendedName>
        <fullName evidence="6">Choline transporter-like protein</fullName>
    </recommendedName>
</protein>
<keyword evidence="8" id="KW-1185">Reference proteome</keyword>
<evidence type="ECO:0000256" key="5">
    <source>
        <dbReference type="ARBA" id="ARBA00023136"/>
    </source>
</evidence>
<dbReference type="EMBL" id="CACVKT020009522">
    <property type="protein sequence ID" value="CAC5422166.1"/>
    <property type="molecule type" value="Genomic_DNA"/>
</dbReference>
<feature type="transmembrane region" description="Helical" evidence="6">
    <location>
        <begin position="435"/>
        <end position="454"/>
    </location>
</feature>
<comment type="function">
    <text evidence="6">Choline transporter.</text>
</comment>
<proteinExistence type="inferred from homology"/>
<dbReference type="AlphaFoldDB" id="A0A6J8EQM5"/>
<dbReference type="PANTHER" id="PTHR12385:SF12">
    <property type="entry name" value="CHOLINE TRANSPORTER-LIKE PROTEIN"/>
    <property type="match status" value="1"/>
</dbReference>
<sequence>MCAGDCCCCDQQDSSEKARLTNPVENRGCTDIPVLLIFVLFWAGMIYIAAFSVSHGDAFRLVYGYDSFGNTCDEDNADKKMENVSLTGLNHKGKPYVFFLDIRKPLETTMLCVTKCPDKELTTIQQVQEFAIKEGSKLCRYDVPIDKITDPANADKCPQNFPVWASDDLLFRCVPSKLTVLGDKLADLFEFLNKSDTFQKALSDLYASWKEMILLCLLALVFAVIMVLLIRFMASIIVYVILAVAIVASLAGTGFLWWTYADIVNDLNDDILHKIPLLDIEVRAKTAFLVYSIIASVLTVILLLIILVMRKRIGLVVALFYEAGDCLSTVPLLLVQPVWTFLLLMAFFFYWVIILAYLSTSEIREYNNVTGHIDYREHETVSYFWWYHLIGLIWTSEFIIACQQLVVSGTVATWYFSRNRNDLSCTICKSMKMMIFYHLGSVAFGAFVITLVKLPRMILMYIHKKLKSSAGSNKCAEYCLKCCICCLCCLEKCLKFLNQNAYTVVAINGTSFCTSARKAFFTIIANALRVAAINSVGDFILFLGKIGVTAATGAVGIVWFKTKSELHFYAVPVLLVCVFAYFVAHCFLSVYEMVIDALLLCFVADVDDNDGTDGRPYYASDKLRKYIEETSTELNLMTRKDKAEEAEPAQI</sequence>
<reference evidence="7 8" key="1">
    <citation type="submission" date="2020-06" db="EMBL/GenBank/DDBJ databases">
        <authorList>
            <person name="Li R."/>
            <person name="Bekaert M."/>
        </authorList>
    </citation>
    <scope>NUCLEOTIDE SEQUENCE [LARGE SCALE GENOMIC DNA]</scope>
    <source>
        <strain evidence="8">wild</strain>
    </source>
</reference>
<evidence type="ECO:0000313" key="8">
    <source>
        <dbReference type="Proteomes" id="UP000507470"/>
    </source>
</evidence>
<evidence type="ECO:0000256" key="6">
    <source>
        <dbReference type="RuleBase" id="RU368066"/>
    </source>
</evidence>
<feature type="transmembrane region" description="Helical" evidence="6">
    <location>
        <begin position="212"/>
        <end position="230"/>
    </location>
</feature>
<dbReference type="GO" id="GO:0005886">
    <property type="term" value="C:plasma membrane"/>
    <property type="evidence" value="ECO:0007669"/>
    <property type="project" value="UniProtKB-SubCell"/>
</dbReference>
<evidence type="ECO:0000256" key="1">
    <source>
        <dbReference type="ARBA" id="ARBA00004141"/>
    </source>
</evidence>
<name>A0A6J8EQM5_MYTCO</name>
<feature type="transmembrane region" description="Helical" evidence="6">
    <location>
        <begin position="34"/>
        <end position="53"/>
    </location>
</feature>
<comment type="subcellular location">
    <subcellularLocation>
        <location evidence="6">Cell membrane</location>
        <topology evidence="6">Multi-pass membrane protein</topology>
    </subcellularLocation>
    <subcellularLocation>
        <location evidence="1">Membrane</location>
        <topology evidence="1">Multi-pass membrane protein</topology>
    </subcellularLocation>
</comment>
<feature type="transmembrane region" description="Helical" evidence="6">
    <location>
        <begin position="339"/>
        <end position="358"/>
    </location>
</feature>
<feature type="transmembrane region" description="Helical" evidence="6">
    <location>
        <begin position="385"/>
        <end position="415"/>
    </location>
</feature>
<evidence type="ECO:0000256" key="2">
    <source>
        <dbReference type="ARBA" id="ARBA00007168"/>
    </source>
</evidence>
<keyword evidence="3 6" id="KW-0812">Transmembrane</keyword>
<dbReference type="PANTHER" id="PTHR12385">
    <property type="entry name" value="CHOLINE TRANSPORTER-LIKE (SLC FAMILY 44)"/>
    <property type="match status" value="1"/>
</dbReference>
<feature type="transmembrane region" description="Helical" evidence="6">
    <location>
        <begin position="566"/>
        <end position="588"/>
    </location>
</feature>
<accession>A0A6J8EQM5</accession>
<dbReference type="Proteomes" id="UP000507470">
    <property type="component" value="Unassembled WGS sequence"/>
</dbReference>
<feature type="transmembrane region" description="Helical" evidence="6">
    <location>
        <begin position="288"/>
        <end position="308"/>
    </location>
</feature>
<comment type="similarity">
    <text evidence="2 6">Belongs to the CTL (choline transporter-like) family.</text>
</comment>